<sequence length="234" mass="25511">MQRLNEGGRQQAEAAVAEAVRRKLQAAVETEHTYRHILAFTAFMAAYLTALGLSDQDLPSVCLAGGATSARFGSSGEVLDYIEGRLVAPHWRDPVCGDGACEAPIEFAAFGRFGCKADCGVEPNTTRLLVKVRSNFGGHPLLAPRLLMAAARWNVCLMDAARRQRGDPDLCWFERDQVFTEAAATRLETMDVIDGSWYVAVQGDYAGRVQGAVYSMQDPDNPKQLTLQAGRCQP</sequence>
<reference evidence="1 2" key="1">
    <citation type="journal article" date="2010" name="Plant Cell">
        <title>The Chlorella variabilis NC64A genome reveals adaptation to photosymbiosis, coevolution with viruses, and cryptic sex.</title>
        <authorList>
            <person name="Blanc G."/>
            <person name="Duncan G."/>
            <person name="Agarkova I."/>
            <person name="Borodovsky M."/>
            <person name="Gurnon J."/>
            <person name="Kuo A."/>
            <person name="Lindquist E."/>
            <person name="Lucas S."/>
            <person name="Pangilinan J."/>
            <person name="Polle J."/>
            <person name="Salamov A."/>
            <person name="Terry A."/>
            <person name="Yamada T."/>
            <person name="Dunigan D.D."/>
            <person name="Grigoriev I.V."/>
            <person name="Claverie J.M."/>
            <person name="Van Etten J.L."/>
        </authorList>
    </citation>
    <scope>NUCLEOTIDE SEQUENCE [LARGE SCALE GENOMIC DNA]</scope>
    <source>
        <strain evidence="1 2">NC64A</strain>
    </source>
</reference>
<organism evidence="2">
    <name type="scientific">Chlorella variabilis</name>
    <name type="common">Green alga</name>
    <dbReference type="NCBI Taxonomy" id="554065"/>
    <lineage>
        <taxon>Eukaryota</taxon>
        <taxon>Viridiplantae</taxon>
        <taxon>Chlorophyta</taxon>
        <taxon>core chlorophytes</taxon>
        <taxon>Trebouxiophyceae</taxon>
        <taxon>Chlorellales</taxon>
        <taxon>Chlorellaceae</taxon>
        <taxon>Chlorella clade</taxon>
        <taxon>Chlorella</taxon>
    </lineage>
</organism>
<name>E1ZC25_CHLVA</name>
<dbReference type="GeneID" id="17355951"/>
<evidence type="ECO:0000313" key="1">
    <source>
        <dbReference type="EMBL" id="EFN56533.1"/>
    </source>
</evidence>
<dbReference type="RefSeq" id="XP_005848635.1">
    <property type="nucleotide sequence ID" value="XM_005848573.1"/>
</dbReference>
<proteinExistence type="predicted"/>
<dbReference type="KEGG" id="cvr:CHLNCDRAFT_144169"/>
<dbReference type="AlphaFoldDB" id="E1ZC25"/>
<dbReference type="EMBL" id="GL433841">
    <property type="protein sequence ID" value="EFN56533.1"/>
    <property type="molecule type" value="Genomic_DNA"/>
</dbReference>
<evidence type="ECO:0000313" key="2">
    <source>
        <dbReference type="Proteomes" id="UP000008141"/>
    </source>
</evidence>
<dbReference type="STRING" id="554065.E1ZC25"/>
<gene>
    <name evidence="1" type="ORF">CHLNCDRAFT_144169</name>
</gene>
<dbReference type="InParanoid" id="E1ZC25"/>
<accession>E1ZC25</accession>
<dbReference type="eggNOG" id="ENOG502S5N2">
    <property type="taxonomic scope" value="Eukaryota"/>
</dbReference>
<keyword evidence="2" id="KW-1185">Reference proteome</keyword>
<dbReference type="OrthoDB" id="537431at2759"/>
<protein>
    <submittedName>
        <fullName evidence="1">Uncharacterized protein</fullName>
    </submittedName>
</protein>
<dbReference type="Proteomes" id="UP000008141">
    <property type="component" value="Unassembled WGS sequence"/>
</dbReference>